<feature type="binding site" evidence="3">
    <location>
        <position position="864"/>
    </location>
    <ligand>
        <name>ATP</name>
        <dbReference type="ChEBI" id="CHEBI:30616"/>
    </ligand>
</feature>
<dbReference type="InterPro" id="IPR017441">
    <property type="entry name" value="Protein_kinase_ATP_BS"/>
</dbReference>
<name>A0ABQ6N760_9STRA</name>
<feature type="transmembrane region" description="Helical" evidence="5">
    <location>
        <begin position="184"/>
        <end position="202"/>
    </location>
</feature>
<protein>
    <recommendedName>
        <fullName evidence="6">Protein kinase domain-containing protein</fullName>
    </recommendedName>
</protein>
<dbReference type="PROSITE" id="PS50011">
    <property type="entry name" value="PROTEIN_KINASE_DOM"/>
    <property type="match status" value="2"/>
</dbReference>
<keyword evidence="1 3" id="KW-0547">Nucleotide-binding</keyword>
<reference evidence="7 8" key="1">
    <citation type="journal article" date="2023" name="Commun. Biol.">
        <title>Genome analysis of Parmales, the sister group of diatoms, reveals the evolutionary specialization of diatoms from phago-mixotrophs to photoautotrophs.</title>
        <authorList>
            <person name="Ban H."/>
            <person name="Sato S."/>
            <person name="Yoshikawa S."/>
            <person name="Yamada K."/>
            <person name="Nakamura Y."/>
            <person name="Ichinomiya M."/>
            <person name="Sato N."/>
            <person name="Blanc-Mathieu R."/>
            <person name="Endo H."/>
            <person name="Kuwata A."/>
            <person name="Ogata H."/>
        </authorList>
    </citation>
    <scope>NUCLEOTIDE SEQUENCE [LARGE SCALE GENOMIC DNA]</scope>
</reference>
<evidence type="ECO:0000256" key="2">
    <source>
        <dbReference type="ARBA" id="ARBA00022840"/>
    </source>
</evidence>
<gene>
    <name evidence="7" type="ORF">TeGR_g9803</name>
</gene>
<evidence type="ECO:0000256" key="3">
    <source>
        <dbReference type="PROSITE-ProRule" id="PRU10141"/>
    </source>
</evidence>
<comment type="caution">
    <text evidence="7">The sequence shown here is derived from an EMBL/GenBank/DDBJ whole genome shotgun (WGS) entry which is preliminary data.</text>
</comment>
<evidence type="ECO:0000256" key="4">
    <source>
        <dbReference type="SAM" id="Coils"/>
    </source>
</evidence>
<dbReference type="InterPro" id="IPR011009">
    <property type="entry name" value="Kinase-like_dom_sf"/>
</dbReference>
<dbReference type="Proteomes" id="UP001165060">
    <property type="component" value="Unassembled WGS sequence"/>
</dbReference>
<keyword evidence="5" id="KW-0472">Membrane</keyword>
<dbReference type="InterPro" id="IPR051681">
    <property type="entry name" value="Ser/Thr_Kinases-Pseudokinases"/>
</dbReference>
<keyword evidence="8" id="KW-1185">Reference proteome</keyword>
<evidence type="ECO:0000256" key="5">
    <source>
        <dbReference type="SAM" id="Phobius"/>
    </source>
</evidence>
<dbReference type="Pfam" id="PF00069">
    <property type="entry name" value="Pkinase"/>
    <property type="match status" value="2"/>
</dbReference>
<dbReference type="SMART" id="SM00220">
    <property type="entry name" value="S_TKc"/>
    <property type="match status" value="2"/>
</dbReference>
<feature type="binding site" evidence="3">
    <location>
        <position position="314"/>
    </location>
    <ligand>
        <name>ATP</name>
        <dbReference type="ChEBI" id="CHEBI:30616"/>
    </ligand>
</feature>
<dbReference type="Gene3D" id="3.30.200.20">
    <property type="entry name" value="Phosphorylase Kinase, domain 1"/>
    <property type="match status" value="1"/>
</dbReference>
<evidence type="ECO:0000313" key="7">
    <source>
        <dbReference type="EMBL" id="GMI42699.1"/>
    </source>
</evidence>
<feature type="coiled-coil region" evidence="4">
    <location>
        <begin position="759"/>
        <end position="800"/>
    </location>
</feature>
<accession>A0ABQ6N760</accession>
<feature type="domain" description="Protein kinase" evidence="6">
    <location>
        <begin position="837"/>
        <end position="1130"/>
    </location>
</feature>
<dbReference type="Gene3D" id="1.10.510.10">
    <property type="entry name" value="Transferase(Phosphotransferase) domain 1"/>
    <property type="match status" value="2"/>
</dbReference>
<feature type="transmembrane region" description="Helical" evidence="5">
    <location>
        <begin position="732"/>
        <end position="753"/>
    </location>
</feature>
<dbReference type="PROSITE" id="PS00108">
    <property type="entry name" value="PROTEIN_KINASE_ST"/>
    <property type="match status" value="2"/>
</dbReference>
<dbReference type="EMBL" id="BRYB01001085">
    <property type="protein sequence ID" value="GMI42699.1"/>
    <property type="molecule type" value="Genomic_DNA"/>
</dbReference>
<organism evidence="7 8">
    <name type="scientific">Tetraparma gracilis</name>
    <dbReference type="NCBI Taxonomy" id="2962635"/>
    <lineage>
        <taxon>Eukaryota</taxon>
        <taxon>Sar</taxon>
        <taxon>Stramenopiles</taxon>
        <taxon>Ochrophyta</taxon>
        <taxon>Bolidophyceae</taxon>
        <taxon>Parmales</taxon>
        <taxon>Triparmaceae</taxon>
        <taxon>Tetraparma</taxon>
    </lineage>
</organism>
<dbReference type="CDD" id="cd13999">
    <property type="entry name" value="STKc_MAP3K-like"/>
    <property type="match status" value="1"/>
</dbReference>
<proteinExistence type="predicted"/>
<evidence type="ECO:0000256" key="1">
    <source>
        <dbReference type="ARBA" id="ARBA00022741"/>
    </source>
</evidence>
<evidence type="ECO:0000259" key="6">
    <source>
        <dbReference type="PROSITE" id="PS50011"/>
    </source>
</evidence>
<keyword evidence="5" id="KW-0812">Transmembrane</keyword>
<feature type="coiled-coil region" evidence="4">
    <location>
        <begin position="204"/>
        <end position="238"/>
    </location>
</feature>
<dbReference type="PANTHER" id="PTHR44329:SF298">
    <property type="entry name" value="MIXED LINEAGE KINASE DOMAIN-LIKE PROTEIN"/>
    <property type="match status" value="1"/>
</dbReference>
<keyword evidence="2 3" id="KW-0067">ATP-binding</keyword>
<dbReference type="PANTHER" id="PTHR44329">
    <property type="entry name" value="SERINE/THREONINE-PROTEIN KINASE TNNI3K-RELATED"/>
    <property type="match status" value="1"/>
</dbReference>
<evidence type="ECO:0000313" key="8">
    <source>
        <dbReference type="Proteomes" id="UP001165060"/>
    </source>
</evidence>
<dbReference type="InterPro" id="IPR008271">
    <property type="entry name" value="Ser/Thr_kinase_AS"/>
</dbReference>
<dbReference type="InterPro" id="IPR000719">
    <property type="entry name" value="Prot_kinase_dom"/>
</dbReference>
<keyword evidence="4" id="KW-0175">Coiled coil</keyword>
<sequence length="1140" mass="128196">MNPTAVDAARVTLSVSTARLHECLAAKSMGLDLTPLCSTLVEGGLSATMLETCGMYVAGEFQSWFLEGVEKMQQTADPTVYEVTMDWDLNEEGSMHYKFQLCNGASEEEGGEGLGMIMEQFHWSPHLNVRCTWLAPGWTDPDGNLFQDREWAAEDGSVEPTYYFSECDYIPVDEKGESTVTTPLVLALAAAVILVAVAIYKIRRRKMKAQVKRASSNLSEIEKQNSELEAQSQKLVVQIRKSMKAKLEREGLGENAKALVLNERAAIEGDGATADQFTNMLIPGEEVETHKIIGRGAFGQVSLGVCRGQEVAVKELIKYDANDLARFKMECFLTAALRHPHVVRTIGVCWDGSMLGLVMEYMPKGGLDTWLRDDARRRIEGKMRFGDEGLWTWKGELLRMMQDLADAMIYLHNARYYDTKMGGWKELIIHRDLKPANLLIADNMHLKVTDFGEARAIDIEGEMTCVGTPIYVAPEIMKNDLYDAKVDSYSMGVVLFACLRVEPDIFTALCSQLRASLKTHKKRPLSANHVTLQLSKGWRPAVPRGLYPSLGKLIAECMQEEPGKRPGFEEIGDALRGLVAREVYELPEPDWMIDNGLTRDMLDSCTAYVRGDFQNWWRESVVPMEQAGDDPNNFEATVEWGLDDVNMDGVIHYQFQLCQGSEGVGILYESFAYNPMGNTRCALLSEDMDPDGNLYQNRVWDPEADGSTVFNTYYFSECDFVEVKAEAGVSTVIVIAAVGVAVLLLGLLGMMRWKQANMQKTMEQQREISKSLAKKAENQKREVSVQRRELENLVAEINKSPFSEEEAELITRELVAMQKDKDMASMFQGMLLDSKEVQAESIIGRGSFGKVSKGMYRGQAVAIKELLQWTEEDLERFKFECFLTKELRHPNIVKTVGVCWDVQMLALVIEYLPNGSLDTYLRKHAELRITAKCEGREAEGVWTWKGELLRMMVDVAGGVSYLHNTRYFDVKQKTWKDLIIHRDLKPANLLVSDNMHCKITDFGEARALDISGEMTTVGTPLYVAPEIMRNDTYDEKVDSFSFGVVLFACLMIRPQLFDVLAEDLRKDTGKSSARGIGTGMLGIKFEAGWRPSIPDSVYPSLGKLIKECWDSEPANRPTFEQIVDVMRGDITQEGEQEQER</sequence>
<keyword evidence="5" id="KW-1133">Transmembrane helix</keyword>
<dbReference type="PROSITE" id="PS00107">
    <property type="entry name" value="PROTEIN_KINASE_ATP"/>
    <property type="match status" value="2"/>
</dbReference>
<feature type="domain" description="Protein kinase" evidence="6">
    <location>
        <begin position="287"/>
        <end position="579"/>
    </location>
</feature>
<dbReference type="SUPFAM" id="SSF56112">
    <property type="entry name" value="Protein kinase-like (PK-like)"/>
    <property type="match status" value="2"/>
</dbReference>